<keyword evidence="3" id="KW-1185">Reference proteome</keyword>
<dbReference type="EMBL" id="BLKM01002978">
    <property type="protein sequence ID" value="GFG40983.1"/>
    <property type="molecule type" value="Genomic_DNA"/>
</dbReference>
<comment type="caution">
    <text evidence="2">The sequence shown here is derived from an EMBL/GenBank/DDBJ whole genome shotgun (WGS) entry which is preliminary data.</text>
</comment>
<dbReference type="OrthoDB" id="8194193at2759"/>
<gene>
    <name evidence="2" type="ORF">Cfor_03124</name>
</gene>
<feature type="compositionally biased region" description="Basic residues" evidence="1">
    <location>
        <begin position="156"/>
        <end position="167"/>
    </location>
</feature>
<dbReference type="AlphaFoldDB" id="A0A6L2Q7S5"/>
<feature type="non-terminal residue" evidence="2">
    <location>
        <position position="1"/>
    </location>
</feature>
<dbReference type="Proteomes" id="UP000502823">
    <property type="component" value="Unassembled WGS sequence"/>
</dbReference>
<evidence type="ECO:0000313" key="2">
    <source>
        <dbReference type="EMBL" id="GFG40983.1"/>
    </source>
</evidence>
<accession>A0A6L2Q7S5</accession>
<proteinExistence type="predicted"/>
<protein>
    <submittedName>
        <fullName evidence="2">Uncharacterized protein</fullName>
    </submittedName>
</protein>
<organism evidence="2 3">
    <name type="scientific">Coptotermes formosanus</name>
    <name type="common">Formosan subterranean termite</name>
    <dbReference type="NCBI Taxonomy" id="36987"/>
    <lineage>
        <taxon>Eukaryota</taxon>
        <taxon>Metazoa</taxon>
        <taxon>Ecdysozoa</taxon>
        <taxon>Arthropoda</taxon>
        <taxon>Hexapoda</taxon>
        <taxon>Insecta</taxon>
        <taxon>Pterygota</taxon>
        <taxon>Neoptera</taxon>
        <taxon>Polyneoptera</taxon>
        <taxon>Dictyoptera</taxon>
        <taxon>Blattodea</taxon>
        <taxon>Blattoidea</taxon>
        <taxon>Termitoidae</taxon>
        <taxon>Rhinotermitidae</taxon>
        <taxon>Coptotermes</taxon>
    </lineage>
</organism>
<evidence type="ECO:0000313" key="3">
    <source>
        <dbReference type="Proteomes" id="UP000502823"/>
    </source>
</evidence>
<sequence length="179" mass="20559">VKSLPKEMFLYDWLPQNQVEWYNNKICSLRKNIKVKTGLQHLHRSLQNYAGTFEEMKKFSPDSKAKIRSKIIGGVAEQLTQVLCEVEWALESLNATTPEKVAADLSKNWNNSPDNTRLLTQDWGVISLCQTFLGDWTLIVDRLNKKTVCKRPSWISRKKKANSKRTSRAPMSNGPRPLV</sequence>
<feature type="region of interest" description="Disordered" evidence="1">
    <location>
        <begin position="154"/>
        <end position="179"/>
    </location>
</feature>
<evidence type="ECO:0000256" key="1">
    <source>
        <dbReference type="SAM" id="MobiDB-lite"/>
    </source>
</evidence>
<dbReference type="InParanoid" id="A0A6L2Q7S5"/>
<name>A0A6L2Q7S5_COPFO</name>
<reference evidence="3" key="1">
    <citation type="submission" date="2020-01" db="EMBL/GenBank/DDBJ databases">
        <title>Draft genome sequence of the Termite Coptotermes fromosanus.</title>
        <authorList>
            <person name="Itakura S."/>
            <person name="Yosikawa Y."/>
            <person name="Umezawa K."/>
        </authorList>
    </citation>
    <scope>NUCLEOTIDE SEQUENCE [LARGE SCALE GENOMIC DNA]</scope>
</reference>